<keyword evidence="3" id="KW-1185">Reference proteome</keyword>
<gene>
    <name evidence="2" type="ORF">CC78DRAFT_587821</name>
</gene>
<evidence type="ECO:0000313" key="2">
    <source>
        <dbReference type="EMBL" id="KAF2257898.1"/>
    </source>
</evidence>
<evidence type="ECO:0000256" key="1">
    <source>
        <dbReference type="SAM" id="SignalP"/>
    </source>
</evidence>
<evidence type="ECO:0000313" key="3">
    <source>
        <dbReference type="Proteomes" id="UP000800093"/>
    </source>
</evidence>
<name>A0A9P4JZJ4_9PLEO</name>
<dbReference type="AlphaFoldDB" id="A0A9P4JZJ4"/>
<dbReference type="EMBL" id="ML986822">
    <property type="protein sequence ID" value="KAF2257898.1"/>
    <property type="molecule type" value="Genomic_DNA"/>
</dbReference>
<dbReference type="Proteomes" id="UP000800093">
    <property type="component" value="Unassembled WGS sequence"/>
</dbReference>
<accession>A0A9P4JZJ4</accession>
<reference evidence="3" key="1">
    <citation type="journal article" date="2020" name="Stud. Mycol.">
        <title>101 Dothideomycetes genomes: A test case for predicting lifestyles and emergence of pathogens.</title>
        <authorList>
            <person name="Haridas S."/>
            <person name="Albert R."/>
            <person name="Binder M."/>
            <person name="Bloem J."/>
            <person name="LaButti K."/>
            <person name="Salamov A."/>
            <person name="Andreopoulos B."/>
            <person name="Baker S."/>
            <person name="Barry K."/>
            <person name="Bills G."/>
            <person name="Bluhm B."/>
            <person name="Cannon C."/>
            <person name="Castanera R."/>
            <person name="Culley D."/>
            <person name="Daum C."/>
            <person name="Ezra D."/>
            <person name="Gonzalez J."/>
            <person name="Henrissat B."/>
            <person name="Kuo A."/>
            <person name="Liang C."/>
            <person name="Lipzen A."/>
            <person name="Lutzoni F."/>
            <person name="Magnuson J."/>
            <person name="Mondo S."/>
            <person name="Nolan M."/>
            <person name="Ohm R."/>
            <person name="Pangilinan J."/>
            <person name="Park H.-J."/>
            <person name="Ramirez L."/>
            <person name="Alfaro M."/>
            <person name="Sun H."/>
            <person name="Tritt A."/>
            <person name="Yoshinaga Y."/>
            <person name="Zwiers L.-H."/>
            <person name="Turgeon B."/>
            <person name="Goodwin S."/>
            <person name="Spatafora J."/>
            <person name="Crous P."/>
            <person name="Grigoriev I."/>
        </authorList>
    </citation>
    <scope>NUCLEOTIDE SEQUENCE [LARGE SCALE GENOMIC DNA]</scope>
    <source>
        <strain evidence="3">CBS 304.66</strain>
    </source>
</reference>
<feature type="chain" id="PRO_5040126264" evidence="1">
    <location>
        <begin position="22"/>
        <end position="152"/>
    </location>
</feature>
<proteinExistence type="predicted"/>
<protein>
    <submittedName>
        <fullName evidence="2">Uncharacterized protein</fullName>
    </submittedName>
</protein>
<feature type="signal peptide" evidence="1">
    <location>
        <begin position="1"/>
        <end position="21"/>
    </location>
</feature>
<organism evidence="2 3">
    <name type="scientific">Lojkania enalia</name>
    <dbReference type="NCBI Taxonomy" id="147567"/>
    <lineage>
        <taxon>Eukaryota</taxon>
        <taxon>Fungi</taxon>
        <taxon>Dikarya</taxon>
        <taxon>Ascomycota</taxon>
        <taxon>Pezizomycotina</taxon>
        <taxon>Dothideomycetes</taxon>
        <taxon>Pleosporomycetidae</taxon>
        <taxon>Pleosporales</taxon>
        <taxon>Pleosporales incertae sedis</taxon>
        <taxon>Lojkania</taxon>
    </lineage>
</organism>
<keyword evidence="1" id="KW-0732">Signal</keyword>
<sequence length="152" mass="16950">MAPFWVWSLDLPFILNSPTLANNLYDPGTCRYKPSHAQEKPLFNACFTNYGNEGLGYLIVAVIRAHEARTFRPNQPKTCQEDNKFFILTECHALWLPSTETVICKPSDSMGDFRIRGRFVDAVSSFCVGHAGIRVARVGIGAHFHSGDSGSR</sequence>
<comment type="caution">
    <text evidence="2">The sequence shown here is derived from an EMBL/GenBank/DDBJ whole genome shotgun (WGS) entry which is preliminary data.</text>
</comment>